<sequence length="69" mass="7388">MGTFYLVAGMIALALGGKGFSTGLITGSGNSFFIKNFLPQQLEMYANFGLIVIGLFLAGIGDHMRKNKK</sequence>
<reference evidence="2 3" key="1">
    <citation type="submission" date="2018-03" db="EMBL/GenBank/DDBJ databases">
        <title>Genome sequence of Paenibacillus elgii strain AC13 an antimicrobial compound producing bacteria.</title>
        <authorList>
            <person name="Kurokawa A.S."/>
            <person name="Araujo J.F."/>
            <person name="Costa R.A."/>
            <person name="Ortega D.B."/>
            <person name="Pires A.S."/>
            <person name="Pappas G.J.Jr."/>
            <person name="Franco O.L."/>
            <person name="Barreto C."/>
            <person name="Magalhaes B.S."/>
            <person name="Kruger R.H."/>
        </authorList>
    </citation>
    <scope>NUCLEOTIDE SEQUENCE [LARGE SCALE GENOMIC DNA]</scope>
    <source>
        <strain evidence="2 3">AC13</strain>
    </source>
</reference>
<dbReference type="Proteomes" id="UP000244184">
    <property type="component" value="Unassembled WGS sequence"/>
</dbReference>
<protein>
    <submittedName>
        <fullName evidence="2">Uncharacterized protein</fullName>
    </submittedName>
</protein>
<gene>
    <name evidence="2" type="ORF">C8Z91_28265</name>
</gene>
<evidence type="ECO:0000313" key="3">
    <source>
        <dbReference type="Proteomes" id="UP000244184"/>
    </source>
</evidence>
<evidence type="ECO:0000313" key="2">
    <source>
        <dbReference type="EMBL" id="PUA35869.1"/>
    </source>
</evidence>
<keyword evidence="1" id="KW-0812">Transmembrane</keyword>
<keyword evidence="1" id="KW-0472">Membrane</keyword>
<dbReference type="RefSeq" id="WP_108534220.1">
    <property type="nucleotide sequence ID" value="NZ_PYHP01000077.1"/>
</dbReference>
<keyword evidence="1" id="KW-1133">Transmembrane helix</keyword>
<organism evidence="2 3">
    <name type="scientific">Paenibacillus elgii</name>
    <dbReference type="NCBI Taxonomy" id="189691"/>
    <lineage>
        <taxon>Bacteria</taxon>
        <taxon>Bacillati</taxon>
        <taxon>Bacillota</taxon>
        <taxon>Bacilli</taxon>
        <taxon>Bacillales</taxon>
        <taxon>Paenibacillaceae</taxon>
        <taxon>Paenibacillus</taxon>
    </lineage>
</organism>
<proteinExistence type="predicted"/>
<comment type="caution">
    <text evidence="2">The sequence shown here is derived from an EMBL/GenBank/DDBJ whole genome shotgun (WGS) entry which is preliminary data.</text>
</comment>
<accession>A0A2T6FVC8</accession>
<name>A0A2T6FVC8_9BACL</name>
<feature type="transmembrane region" description="Helical" evidence="1">
    <location>
        <begin position="45"/>
        <end position="64"/>
    </location>
</feature>
<evidence type="ECO:0000256" key="1">
    <source>
        <dbReference type="SAM" id="Phobius"/>
    </source>
</evidence>
<dbReference type="EMBL" id="PYHP01000077">
    <property type="protein sequence ID" value="PUA35869.1"/>
    <property type="molecule type" value="Genomic_DNA"/>
</dbReference>
<dbReference type="AlphaFoldDB" id="A0A2T6FVC8"/>